<dbReference type="EMBL" id="JAPFFK010000013">
    <property type="protein sequence ID" value="KAJ6725721.1"/>
    <property type="molecule type" value="Genomic_DNA"/>
</dbReference>
<dbReference type="Proteomes" id="UP001151532">
    <property type="component" value="Chromosome 8"/>
</dbReference>
<reference evidence="1" key="1">
    <citation type="submission" date="2022-11" db="EMBL/GenBank/DDBJ databases">
        <authorList>
            <person name="Hyden B.L."/>
            <person name="Feng K."/>
            <person name="Yates T."/>
            <person name="Jawdy S."/>
            <person name="Smart L.B."/>
            <person name="Muchero W."/>
        </authorList>
    </citation>
    <scope>NUCLEOTIDE SEQUENCE</scope>
    <source>
        <tissue evidence="1">Shoot tip</tissue>
    </source>
</reference>
<name>A0A9Q0U944_SALPP</name>
<dbReference type="Pfam" id="PF00022">
    <property type="entry name" value="Actin"/>
    <property type="match status" value="1"/>
</dbReference>
<proteinExistence type="predicted"/>
<accession>A0A9Q0U944</accession>
<reference evidence="1" key="2">
    <citation type="journal article" date="2023" name="Int. J. Mol. Sci.">
        <title>De Novo Assembly and Annotation of 11 Diverse Shrub Willow (Salix) Genomes Reveals Novel Gene Organization in Sex-Linked Regions.</title>
        <authorList>
            <person name="Hyden B."/>
            <person name="Feng K."/>
            <person name="Yates T.B."/>
            <person name="Jawdy S."/>
            <person name="Cereghino C."/>
            <person name="Smart L.B."/>
            <person name="Muchero W."/>
        </authorList>
    </citation>
    <scope>NUCLEOTIDE SEQUENCE</scope>
    <source>
        <tissue evidence="1">Shoot tip</tissue>
    </source>
</reference>
<gene>
    <name evidence="1" type="ORF">OIU79_003971</name>
</gene>
<evidence type="ECO:0000313" key="1">
    <source>
        <dbReference type="EMBL" id="KAJ6725721.1"/>
    </source>
</evidence>
<keyword evidence="2" id="KW-1185">Reference proteome</keyword>
<dbReference type="InterPro" id="IPR043129">
    <property type="entry name" value="ATPase_NBD"/>
</dbReference>
<dbReference type="InterPro" id="IPR004000">
    <property type="entry name" value="Actin"/>
</dbReference>
<dbReference type="SUPFAM" id="SSF53067">
    <property type="entry name" value="Actin-like ATPase domain"/>
    <property type="match status" value="1"/>
</dbReference>
<dbReference type="PANTHER" id="PTHR11937">
    <property type="entry name" value="ACTIN"/>
    <property type="match status" value="1"/>
</dbReference>
<dbReference type="Gene3D" id="3.30.420.40">
    <property type="match status" value="2"/>
</dbReference>
<comment type="caution">
    <text evidence="1">The sequence shown here is derived from an EMBL/GenBank/DDBJ whole genome shotgun (WGS) entry which is preliminary data.</text>
</comment>
<dbReference type="AlphaFoldDB" id="A0A9Q0U944"/>
<sequence>MVFFNPEIYSSDFTTPLPAVIDKCIQSAPIDTRRALYKNIVLSGGSTMFKDFGRRLQRDLKKIVDTRVLTSEARLGGGIKSQPVEVNVVSHPIQRFAVWFGGSVLASTPEFFALLRDIRRLITGFLKLERLAIQKQNMKNMEQAYAAQILFSRACIDAKNRLPGIFRWHYPMKCFITSSSCSLPLPPQFTWSACIFMDRWRWCKMWTPSLNC</sequence>
<organism evidence="1 2">
    <name type="scientific">Salix purpurea</name>
    <name type="common">Purple osier willow</name>
    <dbReference type="NCBI Taxonomy" id="77065"/>
    <lineage>
        <taxon>Eukaryota</taxon>
        <taxon>Viridiplantae</taxon>
        <taxon>Streptophyta</taxon>
        <taxon>Embryophyta</taxon>
        <taxon>Tracheophyta</taxon>
        <taxon>Spermatophyta</taxon>
        <taxon>Magnoliopsida</taxon>
        <taxon>eudicotyledons</taxon>
        <taxon>Gunneridae</taxon>
        <taxon>Pentapetalae</taxon>
        <taxon>rosids</taxon>
        <taxon>fabids</taxon>
        <taxon>Malpighiales</taxon>
        <taxon>Salicaceae</taxon>
        <taxon>Saliceae</taxon>
        <taxon>Salix</taxon>
    </lineage>
</organism>
<evidence type="ECO:0000313" key="2">
    <source>
        <dbReference type="Proteomes" id="UP001151532"/>
    </source>
</evidence>
<protein>
    <submittedName>
        <fullName evidence="1">ACTIN-RELATED PROTEIN 3-LIKE</fullName>
    </submittedName>
</protein>
<dbReference type="OrthoDB" id="421448at2759"/>
<dbReference type="Gene3D" id="3.90.640.10">
    <property type="entry name" value="Actin, Chain A, domain 4"/>
    <property type="match status" value="1"/>
</dbReference>